<name>A0A423PZR0_9GAMM</name>
<evidence type="ECO:0000256" key="1">
    <source>
        <dbReference type="SAM" id="MobiDB-lite"/>
    </source>
</evidence>
<accession>A0A423PZR0</accession>
<evidence type="ECO:0000313" key="4">
    <source>
        <dbReference type="Proteomes" id="UP000285123"/>
    </source>
</evidence>
<dbReference type="Proteomes" id="UP000285123">
    <property type="component" value="Unassembled WGS sequence"/>
</dbReference>
<feature type="domain" description="Methyltransferase type 11" evidence="2">
    <location>
        <begin position="72"/>
        <end position="126"/>
    </location>
</feature>
<dbReference type="Pfam" id="PF08241">
    <property type="entry name" value="Methyltransf_11"/>
    <property type="match status" value="1"/>
</dbReference>
<dbReference type="InterPro" id="IPR029063">
    <property type="entry name" value="SAM-dependent_MTases_sf"/>
</dbReference>
<dbReference type="SUPFAM" id="SSF53335">
    <property type="entry name" value="S-adenosyl-L-methionine-dependent methyltransferases"/>
    <property type="match status" value="1"/>
</dbReference>
<protein>
    <submittedName>
        <fullName evidence="3">Methyltransferase</fullName>
    </submittedName>
</protein>
<keyword evidence="3" id="KW-0489">Methyltransferase</keyword>
<evidence type="ECO:0000259" key="2">
    <source>
        <dbReference type="Pfam" id="PF08241"/>
    </source>
</evidence>
<organism evidence="3 4">
    <name type="scientific">Salinisphaera orenii YIM 95161</name>
    <dbReference type="NCBI Taxonomy" id="1051139"/>
    <lineage>
        <taxon>Bacteria</taxon>
        <taxon>Pseudomonadati</taxon>
        <taxon>Pseudomonadota</taxon>
        <taxon>Gammaproteobacteria</taxon>
        <taxon>Salinisphaerales</taxon>
        <taxon>Salinisphaeraceae</taxon>
        <taxon>Salinisphaera</taxon>
    </lineage>
</organism>
<feature type="compositionally biased region" description="Low complexity" evidence="1">
    <location>
        <begin position="229"/>
        <end position="240"/>
    </location>
</feature>
<keyword evidence="3" id="KW-0808">Transferase</keyword>
<dbReference type="Gene3D" id="3.40.50.150">
    <property type="entry name" value="Vaccinia Virus protein VP39"/>
    <property type="match status" value="1"/>
</dbReference>
<dbReference type="GO" id="GO:0008757">
    <property type="term" value="F:S-adenosylmethionine-dependent methyltransferase activity"/>
    <property type="evidence" value="ECO:0007669"/>
    <property type="project" value="InterPro"/>
</dbReference>
<dbReference type="GO" id="GO:0032259">
    <property type="term" value="P:methylation"/>
    <property type="evidence" value="ECO:0007669"/>
    <property type="project" value="UniProtKB-KW"/>
</dbReference>
<evidence type="ECO:0000313" key="3">
    <source>
        <dbReference type="EMBL" id="ROO31018.1"/>
    </source>
</evidence>
<feature type="region of interest" description="Disordered" evidence="1">
    <location>
        <begin position="221"/>
        <end position="249"/>
    </location>
</feature>
<dbReference type="AlphaFoldDB" id="A0A423PZR0"/>
<dbReference type="InterPro" id="IPR013216">
    <property type="entry name" value="Methyltransf_11"/>
</dbReference>
<dbReference type="RefSeq" id="WP_184947477.1">
    <property type="nucleotide sequence ID" value="NZ_AYKF01000072.1"/>
</dbReference>
<reference evidence="3 4" key="1">
    <citation type="submission" date="2013-10" db="EMBL/GenBank/DDBJ databases">
        <title>Salinisphaera halophila YIM 95161 Genome Sequencing.</title>
        <authorList>
            <person name="Lai Q."/>
            <person name="Li C."/>
            <person name="Shao Z."/>
        </authorList>
    </citation>
    <scope>NUCLEOTIDE SEQUENCE [LARGE SCALE GENOMIC DNA]</scope>
    <source>
        <strain evidence="3 4">YIM 95161</strain>
    </source>
</reference>
<dbReference type="EMBL" id="AYKF01000072">
    <property type="protein sequence ID" value="ROO31018.1"/>
    <property type="molecule type" value="Genomic_DNA"/>
</dbReference>
<gene>
    <name evidence="3" type="ORF">SAHL_07130</name>
</gene>
<sequence>MLRFLPARYTESRDWLETPRARLFLQYEQRLLRELLPRLTGYRCVQVGRWGIDRALLDHAGTLRQWRLAWSAGPDADAVFDGRHLPLASGSVDALVLAHSLEQVAAPHALLRECARVLSARGQLIVLVFNPWSLWALWQGMPGRRTPRFTPCAPPPSAGRLFDWLRLLEFEPDLLWRYGLGFPLFGGRYAVGSGKRWLEPLACAAQAYAVLARRQVVSRNREHGRTARSRAAAPAALARTGTGGLPYRR</sequence>
<comment type="caution">
    <text evidence="3">The sequence shown here is derived from an EMBL/GenBank/DDBJ whole genome shotgun (WGS) entry which is preliminary data.</text>
</comment>
<proteinExistence type="predicted"/>